<accession>A0A7H9CK80</accession>
<evidence type="ECO:0000256" key="6">
    <source>
        <dbReference type="ARBA" id="ARBA00022679"/>
    </source>
</evidence>
<keyword evidence="6 12" id="KW-0808">Transferase</keyword>
<dbReference type="NCBIfam" id="TIGR00125">
    <property type="entry name" value="cyt_tran_rel"/>
    <property type="match status" value="1"/>
</dbReference>
<evidence type="ECO:0000313" key="16">
    <source>
        <dbReference type="Proteomes" id="UP000509414"/>
    </source>
</evidence>
<dbReference type="InterPro" id="IPR014729">
    <property type="entry name" value="Rossmann-like_a/b/a_fold"/>
</dbReference>
<dbReference type="EC" id="2.7.7.18" evidence="12"/>
<organism evidence="15 16">
    <name type="scientific">Candidatus Campylobacter infans</name>
    <dbReference type="NCBI Taxonomy" id="2561898"/>
    <lineage>
        <taxon>Bacteria</taxon>
        <taxon>Pseudomonadati</taxon>
        <taxon>Campylobacterota</taxon>
        <taxon>Epsilonproteobacteria</taxon>
        <taxon>Campylobacterales</taxon>
        <taxon>Campylobacteraceae</taxon>
        <taxon>Campylobacter</taxon>
    </lineage>
</organism>
<keyword evidence="10 12" id="KW-0520">NAD</keyword>
<keyword evidence="5 12" id="KW-0662">Pyridine nucleotide biosynthesis</keyword>
<keyword evidence="13" id="KW-0810">Translation regulation</keyword>
<dbReference type="Pfam" id="PF02410">
    <property type="entry name" value="RsfS"/>
    <property type="match status" value="1"/>
</dbReference>
<dbReference type="GO" id="GO:0009435">
    <property type="term" value="P:NAD+ biosynthetic process"/>
    <property type="evidence" value="ECO:0007669"/>
    <property type="project" value="UniProtKB-UniRule"/>
</dbReference>
<keyword evidence="8 12" id="KW-0547">Nucleotide-binding</keyword>
<feature type="domain" description="Cytidyltransferase-like" evidence="14">
    <location>
        <begin position="5"/>
        <end position="156"/>
    </location>
</feature>
<comment type="similarity">
    <text evidence="4 13">Belongs to the Iojap/RsfS family.</text>
</comment>
<dbReference type="RefSeq" id="WP_179975151.1">
    <property type="nucleotide sequence ID" value="NZ_CP049075.1"/>
</dbReference>
<evidence type="ECO:0000259" key="14">
    <source>
        <dbReference type="Pfam" id="PF01467"/>
    </source>
</evidence>
<evidence type="ECO:0000256" key="7">
    <source>
        <dbReference type="ARBA" id="ARBA00022695"/>
    </source>
</evidence>
<dbReference type="SUPFAM" id="SSF52374">
    <property type="entry name" value="Nucleotidylyl transferase"/>
    <property type="match status" value="1"/>
</dbReference>
<comment type="similarity">
    <text evidence="3 12">Belongs to the NadD family.</text>
</comment>
<name>A0A7H9CK80_9BACT</name>
<dbReference type="HAMAP" id="MF_01477">
    <property type="entry name" value="Iojap_RsfS"/>
    <property type="match status" value="1"/>
</dbReference>
<comment type="function">
    <text evidence="1 12">Catalyzes the reversible adenylation of nicotinate mononucleotide (NaMN) to nicotinic acid adenine dinucleotide (NaAD).</text>
</comment>
<evidence type="ECO:0000256" key="9">
    <source>
        <dbReference type="ARBA" id="ARBA00022840"/>
    </source>
</evidence>
<dbReference type="GO" id="GO:0005524">
    <property type="term" value="F:ATP binding"/>
    <property type="evidence" value="ECO:0007669"/>
    <property type="project" value="UniProtKB-KW"/>
</dbReference>
<protein>
    <recommendedName>
        <fullName evidence="12 13">Multifunctional fusion protein</fullName>
    </recommendedName>
    <domain>
        <recommendedName>
            <fullName evidence="12">Probable nicotinate-nucleotide adenylyltransferase</fullName>
            <ecNumber evidence="12">2.7.7.18</ecNumber>
        </recommendedName>
        <alternativeName>
            <fullName evidence="12">Deamido-NAD(+) diphosphorylase</fullName>
        </alternativeName>
        <alternativeName>
            <fullName evidence="12">Deamido-NAD(+) pyrophosphorylase</fullName>
        </alternativeName>
        <alternativeName>
            <fullName evidence="12">Nicotinate mononucleotide adenylyltransferase</fullName>
            <shortName evidence="12">NaMN adenylyltransferase</shortName>
        </alternativeName>
    </domain>
    <domain>
        <recommendedName>
            <fullName evidence="13">Ribosomal silencing factor RsfS</fullName>
        </recommendedName>
    </domain>
</protein>
<dbReference type="GO" id="GO:0090071">
    <property type="term" value="P:negative regulation of ribosome biogenesis"/>
    <property type="evidence" value="ECO:0007669"/>
    <property type="project" value="UniProtKB-UniRule"/>
</dbReference>
<comment type="pathway">
    <text evidence="2 12">Cofactor biosynthesis; NAD(+) biosynthesis; deamido-NAD(+) from nicotinate D-ribonucleotide: step 1/1.</text>
</comment>
<evidence type="ECO:0000256" key="12">
    <source>
        <dbReference type="HAMAP-Rule" id="MF_00244"/>
    </source>
</evidence>
<evidence type="ECO:0000256" key="11">
    <source>
        <dbReference type="ARBA" id="ARBA00048721"/>
    </source>
</evidence>
<evidence type="ECO:0000256" key="1">
    <source>
        <dbReference type="ARBA" id="ARBA00002324"/>
    </source>
</evidence>
<dbReference type="HAMAP" id="MF_00244">
    <property type="entry name" value="NaMN_adenylyltr"/>
    <property type="match status" value="1"/>
</dbReference>
<keyword evidence="16" id="KW-1185">Reference proteome</keyword>
<dbReference type="GO" id="GO:0004515">
    <property type="term" value="F:nicotinate-nucleotide adenylyltransferase activity"/>
    <property type="evidence" value="ECO:0007669"/>
    <property type="project" value="UniProtKB-UniRule"/>
</dbReference>
<evidence type="ECO:0000256" key="5">
    <source>
        <dbReference type="ARBA" id="ARBA00022642"/>
    </source>
</evidence>
<dbReference type="UniPathway" id="UPA00253">
    <property type="reaction ID" value="UER00332"/>
</dbReference>
<keyword evidence="13" id="KW-0678">Repressor</keyword>
<dbReference type="NCBIfam" id="TIGR00482">
    <property type="entry name" value="nicotinate (nicotinamide) nucleotide adenylyltransferase"/>
    <property type="match status" value="1"/>
</dbReference>
<gene>
    <name evidence="15" type="primary">nadD/rsfS</name>
    <name evidence="12" type="synonym">nadD</name>
    <name evidence="13" type="synonym">rsfS</name>
    <name evidence="15" type="ORF">CINF_1576</name>
</gene>
<evidence type="ECO:0000256" key="13">
    <source>
        <dbReference type="HAMAP-Rule" id="MF_01477"/>
    </source>
</evidence>
<dbReference type="EMBL" id="CP049075">
    <property type="protein sequence ID" value="QLI06051.1"/>
    <property type="molecule type" value="Genomic_DNA"/>
</dbReference>
<dbReference type="PANTHER" id="PTHR39321:SF3">
    <property type="entry name" value="PHOSPHOPANTETHEINE ADENYLYLTRANSFERASE"/>
    <property type="match status" value="1"/>
</dbReference>
<dbReference type="PANTHER" id="PTHR39321">
    <property type="entry name" value="NICOTINATE-NUCLEOTIDE ADENYLYLTRANSFERASE-RELATED"/>
    <property type="match status" value="1"/>
</dbReference>
<keyword evidence="7 12" id="KW-0548">Nucleotidyltransferase</keyword>
<keyword evidence="9 12" id="KW-0067">ATP-binding</keyword>
<dbReference type="InterPro" id="IPR004821">
    <property type="entry name" value="Cyt_trans-like"/>
</dbReference>
<dbReference type="GO" id="GO:0042256">
    <property type="term" value="P:cytosolic ribosome assembly"/>
    <property type="evidence" value="ECO:0007669"/>
    <property type="project" value="UniProtKB-UniRule"/>
</dbReference>
<dbReference type="GO" id="GO:0005737">
    <property type="term" value="C:cytoplasm"/>
    <property type="evidence" value="ECO:0007669"/>
    <property type="project" value="UniProtKB-SubCell"/>
</dbReference>
<evidence type="ECO:0000256" key="4">
    <source>
        <dbReference type="ARBA" id="ARBA00010574"/>
    </source>
</evidence>
<evidence type="ECO:0000256" key="3">
    <source>
        <dbReference type="ARBA" id="ARBA00009014"/>
    </source>
</evidence>
<comment type="subcellular location">
    <subcellularLocation>
        <location evidence="13">Cytoplasm</location>
    </subcellularLocation>
</comment>
<comment type="subunit">
    <text evidence="13">Interacts with ribosomal protein uL14 (rplN).</text>
</comment>
<evidence type="ECO:0000313" key="15">
    <source>
        <dbReference type="EMBL" id="QLI06051.1"/>
    </source>
</evidence>
<dbReference type="NCBIfam" id="TIGR00090">
    <property type="entry name" value="rsfS_iojap_ybeB"/>
    <property type="match status" value="1"/>
</dbReference>
<dbReference type="Pfam" id="PF01467">
    <property type="entry name" value="CTP_transf_like"/>
    <property type="match status" value="1"/>
</dbReference>
<evidence type="ECO:0000256" key="8">
    <source>
        <dbReference type="ARBA" id="ARBA00022741"/>
    </source>
</evidence>
<dbReference type="CDD" id="cd02165">
    <property type="entry name" value="NMNAT"/>
    <property type="match status" value="1"/>
</dbReference>
<dbReference type="Proteomes" id="UP000509414">
    <property type="component" value="Chromosome"/>
</dbReference>
<sequence length="288" mass="33165">MNIAIFGGSFDPPHTAHLTIAKNALATLNIDLLIITPAFLNPFKTSVFASAKLRLKWCQMLFGKLEKIKISDYEIAQNRPVASIQSVRYFKNLYKPDKIYLIIGADNLANLTKWHDYNHLCELCEFVVALRDDIIINPQYKTLKINEKISSTFIRNQKDFSKIPPLLREEIKKFYTQRLKMQDRINKIIKILEDKKAEDAQAIDMSGRDYIAKFVIIATTLHAKHAASLIDELATRLKPLGEQFLGSECSDEWSVIDLGDIIIHLMSQNYRAKYNIEEFLDKLKKENS</sequence>
<dbReference type="Gene3D" id="3.40.50.620">
    <property type="entry name" value="HUPs"/>
    <property type="match status" value="1"/>
</dbReference>
<proteinExistence type="inferred from homology"/>
<dbReference type="Gene3D" id="3.30.460.10">
    <property type="entry name" value="Beta Polymerase, domain 2"/>
    <property type="match status" value="1"/>
</dbReference>
<evidence type="ECO:0000256" key="10">
    <source>
        <dbReference type="ARBA" id="ARBA00023027"/>
    </source>
</evidence>
<evidence type="ECO:0000256" key="2">
    <source>
        <dbReference type="ARBA" id="ARBA00005019"/>
    </source>
</evidence>
<keyword evidence="13" id="KW-0963">Cytoplasm</keyword>
<dbReference type="AlphaFoldDB" id="A0A7H9CK80"/>
<dbReference type="InterPro" id="IPR043519">
    <property type="entry name" value="NT_sf"/>
</dbReference>
<comment type="catalytic activity">
    <reaction evidence="11 12">
        <text>nicotinate beta-D-ribonucleotide + ATP + H(+) = deamido-NAD(+) + diphosphate</text>
        <dbReference type="Rhea" id="RHEA:22860"/>
        <dbReference type="ChEBI" id="CHEBI:15378"/>
        <dbReference type="ChEBI" id="CHEBI:30616"/>
        <dbReference type="ChEBI" id="CHEBI:33019"/>
        <dbReference type="ChEBI" id="CHEBI:57502"/>
        <dbReference type="ChEBI" id="CHEBI:58437"/>
        <dbReference type="EC" id="2.7.7.18"/>
    </reaction>
</comment>
<dbReference type="InterPro" id="IPR005248">
    <property type="entry name" value="NadD/NMNAT"/>
</dbReference>
<reference evidence="15 16" key="1">
    <citation type="submission" date="2020-02" db="EMBL/GenBank/DDBJ databases">
        <title>Complete genome sequence of the novel Campylobacter species Candidatus Campylobacter infans.</title>
        <authorList>
            <person name="Duim B."/>
            <person name="Zomer A."/>
            <person name="van der Graaf L."/>
            <person name="Wagenaar J."/>
        </authorList>
    </citation>
    <scope>NUCLEOTIDE SEQUENCE [LARGE SCALE GENOMIC DNA]</scope>
    <source>
        <strain evidence="15 16">19S00001</strain>
    </source>
</reference>
<comment type="function">
    <text evidence="13">Functions as a ribosomal silencing factor. Interacts with ribosomal protein uL14 (rplN), blocking formation of intersubunit bridge B8. Prevents association of the 30S and 50S ribosomal subunits and the formation of functional ribosomes, thus repressing translation.</text>
</comment>
<dbReference type="InterPro" id="IPR004394">
    <property type="entry name" value="Iojap/RsfS/C7orf30"/>
</dbReference>
<dbReference type="SUPFAM" id="SSF81301">
    <property type="entry name" value="Nucleotidyltransferase"/>
    <property type="match status" value="1"/>
</dbReference>
<dbReference type="KEGG" id="cinf:CINF_1576"/>
<dbReference type="GO" id="GO:0017148">
    <property type="term" value="P:negative regulation of translation"/>
    <property type="evidence" value="ECO:0007669"/>
    <property type="project" value="UniProtKB-UniRule"/>
</dbReference>